<feature type="transmembrane region" description="Helical" evidence="1">
    <location>
        <begin position="255"/>
        <end position="278"/>
    </location>
</feature>
<dbReference type="Proteomes" id="UP001200557">
    <property type="component" value="Unassembled WGS sequence"/>
</dbReference>
<feature type="transmembrane region" description="Helical" evidence="1">
    <location>
        <begin position="285"/>
        <end position="305"/>
    </location>
</feature>
<gene>
    <name evidence="2" type="ORF">L0664_01740</name>
</gene>
<feature type="transmembrane region" description="Helical" evidence="1">
    <location>
        <begin position="142"/>
        <end position="160"/>
    </location>
</feature>
<comment type="caution">
    <text evidence="2">The sequence shown here is derived from an EMBL/GenBank/DDBJ whole genome shotgun (WGS) entry which is preliminary data.</text>
</comment>
<keyword evidence="1" id="KW-0472">Membrane</keyword>
<name>A0ABS9CRR2_9RHOB</name>
<feature type="transmembrane region" description="Helical" evidence="1">
    <location>
        <begin position="84"/>
        <end position="104"/>
    </location>
</feature>
<feature type="transmembrane region" description="Helical" evidence="1">
    <location>
        <begin position="340"/>
        <end position="361"/>
    </location>
</feature>
<feature type="transmembrane region" description="Helical" evidence="1">
    <location>
        <begin position="110"/>
        <end position="130"/>
    </location>
</feature>
<dbReference type="RefSeq" id="WP_235223903.1">
    <property type="nucleotide sequence ID" value="NZ_JAKGAQ010000001.1"/>
</dbReference>
<proteinExistence type="predicted"/>
<keyword evidence="3" id="KW-1185">Reference proteome</keyword>
<feature type="transmembrane region" description="Helical" evidence="1">
    <location>
        <begin position="172"/>
        <end position="202"/>
    </location>
</feature>
<protein>
    <recommendedName>
        <fullName evidence="4">DUF2029 domain-containing protein</fullName>
    </recommendedName>
</protein>
<dbReference type="EMBL" id="JAKGAQ010000001">
    <property type="protein sequence ID" value="MCF2869777.1"/>
    <property type="molecule type" value="Genomic_DNA"/>
</dbReference>
<evidence type="ECO:0000313" key="2">
    <source>
        <dbReference type="EMBL" id="MCF2869777.1"/>
    </source>
</evidence>
<sequence length="538" mass="58117">MTKSNTTALIAFLCAVLVAMAGAAVLKGGLYVGKHEGDTLHLMEIVLRMAQGQTPHLDFMTPIGALAFWPIAMLVKAGLGIGMAIIWAQTITALIFLPIIVWIARNRLSPWVAALFGLCVIVLLLALVHGEAKRSVSISMHYNRLAWAAAFVAIVAAIVPPRTPTSGNVDGVIVGAMMVVMAMIKVTYFVPFALPVALALFMTGQRRTLCVAVLTGLVLMAGITLLTGVDYWTAYARDLIVVATSEGRSAPGEPLVAIMGSPAYLGGSFLAVGAVILLRQGAAHTGGLILLLLLPGFFYVTYQNFGNDPQWLMLLGVLVLALRDDVMVAANKMGWDIRAALGYVAAMALALTSPSFFNLAYSPFRHFQTDVTSYSPILPRDERHADLQGFTIRLERVDARVALGGQVAGLTPSVDRDPVVEFRGEIYPPCGIELGLARYIDTMVRDLETAGYADGTSVFVADLFSSHWMFGSFEPMDGGAPWYYGGLPGLRDADYVLVPFCPMSTLVQTKVFEIMDEAEVPLSEIRRTGLYILYSIDR</sequence>
<feature type="transmembrane region" description="Helical" evidence="1">
    <location>
        <begin position="59"/>
        <end position="77"/>
    </location>
</feature>
<reference evidence="2 3" key="1">
    <citation type="submission" date="2022-01" db="EMBL/GenBank/DDBJ databases">
        <title>Octadecabacter sp. nov., isolated from a marine alga.</title>
        <authorList>
            <person name="Jin M.S."/>
            <person name="Kim H.M."/>
            <person name="Han D.M."/>
            <person name="Jung J.J."/>
            <person name="Jeon C.O."/>
        </authorList>
    </citation>
    <scope>NUCLEOTIDE SEQUENCE [LARGE SCALE GENOMIC DNA]</scope>
    <source>
        <strain evidence="2 3">G9-8</strain>
    </source>
</reference>
<keyword evidence="1" id="KW-1133">Transmembrane helix</keyword>
<feature type="transmembrane region" description="Helical" evidence="1">
    <location>
        <begin position="209"/>
        <end position="235"/>
    </location>
</feature>
<keyword evidence="1" id="KW-0812">Transmembrane</keyword>
<evidence type="ECO:0008006" key="4">
    <source>
        <dbReference type="Google" id="ProtNLM"/>
    </source>
</evidence>
<organism evidence="2 3">
    <name type="scientific">Octadecabacter dasysiphoniae</name>
    <dbReference type="NCBI Taxonomy" id="2909341"/>
    <lineage>
        <taxon>Bacteria</taxon>
        <taxon>Pseudomonadati</taxon>
        <taxon>Pseudomonadota</taxon>
        <taxon>Alphaproteobacteria</taxon>
        <taxon>Rhodobacterales</taxon>
        <taxon>Roseobacteraceae</taxon>
        <taxon>Octadecabacter</taxon>
    </lineage>
</organism>
<evidence type="ECO:0000313" key="3">
    <source>
        <dbReference type="Proteomes" id="UP001200557"/>
    </source>
</evidence>
<evidence type="ECO:0000256" key="1">
    <source>
        <dbReference type="SAM" id="Phobius"/>
    </source>
</evidence>
<accession>A0ABS9CRR2</accession>